<evidence type="ECO:0000313" key="1">
    <source>
        <dbReference type="EMBL" id="KAH1074114.1"/>
    </source>
</evidence>
<keyword evidence="2" id="KW-1185">Reference proteome</keyword>
<evidence type="ECO:0000313" key="2">
    <source>
        <dbReference type="Proteomes" id="UP000828251"/>
    </source>
</evidence>
<dbReference type="OrthoDB" id="1011692at2759"/>
<dbReference type="Proteomes" id="UP000828251">
    <property type="component" value="Unassembled WGS sequence"/>
</dbReference>
<protein>
    <submittedName>
        <fullName evidence="1">Uncharacterized protein</fullName>
    </submittedName>
</protein>
<proteinExistence type="predicted"/>
<name>A0A9D3V7X9_9ROSI</name>
<accession>A0A9D3V7X9</accession>
<organism evidence="1 2">
    <name type="scientific">Gossypium stocksii</name>
    <dbReference type="NCBI Taxonomy" id="47602"/>
    <lineage>
        <taxon>Eukaryota</taxon>
        <taxon>Viridiplantae</taxon>
        <taxon>Streptophyta</taxon>
        <taxon>Embryophyta</taxon>
        <taxon>Tracheophyta</taxon>
        <taxon>Spermatophyta</taxon>
        <taxon>Magnoliopsida</taxon>
        <taxon>eudicotyledons</taxon>
        <taxon>Gunneridae</taxon>
        <taxon>Pentapetalae</taxon>
        <taxon>rosids</taxon>
        <taxon>malvids</taxon>
        <taxon>Malvales</taxon>
        <taxon>Malvaceae</taxon>
        <taxon>Malvoideae</taxon>
        <taxon>Gossypium</taxon>
    </lineage>
</organism>
<comment type="caution">
    <text evidence="1">The sequence shown here is derived from an EMBL/GenBank/DDBJ whole genome shotgun (WGS) entry which is preliminary data.</text>
</comment>
<dbReference type="EMBL" id="JAIQCV010000008">
    <property type="protein sequence ID" value="KAH1074114.1"/>
    <property type="molecule type" value="Genomic_DNA"/>
</dbReference>
<reference evidence="1 2" key="1">
    <citation type="journal article" date="2021" name="Plant Biotechnol. J.">
        <title>Multi-omics assisted identification of the key and species-specific regulatory components of drought-tolerant mechanisms in Gossypium stocksii.</title>
        <authorList>
            <person name="Yu D."/>
            <person name="Ke L."/>
            <person name="Zhang D."/>
            <person name="Wu Y."/>
            <person name="Sun Y."/>
            <person name="Mei J."/>
            <person name="Sun J."/>
            <person name="Sun Y."/>
        </authorList>
    </citation>
    <scope>NUCLEOTIDE SEQUENCE [LARGE SCALE GENOMIC DNA]</scope>
    <source>
        <strain evidence="2">cv. E1</strain>
        <tissue evidence="1">Leaf</tissue>
    </source>
</reference>
<dbReference type="AlphaFoldDB" id="A0A9D3V7X9"/>
<gene>
    <name evidence="1" type="ORF">J1N35_026442</name>
</gene>
<sequence length="128" mass="13811">MQRCCSPDSASLVGARLETQESAIAKPCLFFCLISLSPVFTKEPLVVMPPAPPTTTTSFVFPADINTSSQTGISSTRNSNKLIPVIVAEVMALKTFALSLFRNCNRCVKNLSSFEGFESLEMVAVDVT</sequence>